<keyword evidence="9" id="KW-1185">Reference proteome</keyword>
<feature type="transmembrane region" description="Helical" evidence="6">
    <location>
        <begin position="309"/>
        <end position="342"/>
    </location>
</feature>
<organism evidence="8 9">
    <name type="scientific">Pseudodonghicola flavimaris</name>
    <dbReference type="NCBI Taxonomy" id="3050036"/>
    <lineage>
        <taxon>Bacteria</taxon>
        <taxon>Pseudomonadati</taxon>
        <taxon>Pseudomonadota</taxon>
        <taxon>Alphaproteobacteria</taxon>
        <taxon>Rhodobacterales</taxon>
        <taxon>Paracoccaceae</taxon>
        <taxon>Pseudodonghicola</taxon>
    </lineage>
</organism>
<dbReference type="PANTHER" id="PTHR30287:SF1">
    <property type="entry name" value="INNER MEMBRANE PROTEIN"/>
    <property type="match status" value="1"/>
</dbReference>
<evidence type="ECO:0000259" key="7">
    <source>
        <dbReference type="Pfam" id="PF02687"/>
    </source>
</evidence>
<keyword evidence="4 6" id="KW-1133">Transmembrane helix</keyword>
<feature type="transmembrane region" description="Helical" evidence="6">
    <location>
        <begin position="431"/>
        <end position="451"/>
    </location>
</feature>
<feature type="transmembrane region" description="Helical" evidence="6">
    <location>
        <begin position="763"/>
        <end position="792"/>
    </location>
</feature>
<dbReference type="Pfam" id="PF02687">
    <property type="entry name" value="FtsX"/>
    <property type="match status" value="2"/>
</dbReference>
<dbReference type="InterPro" id="IPR038766">
    <property type="entry name" value="Membrane_comp_ABC_pdt"/>
</dbReference>
<evidence type="ECO:0000256" key="4">
    <source>
        <dbReference type="ARBA" id="ARBA00022989"/>
    </source>
</evidence>
<feature type="transmembrane region" description="Helical" evidence="6">
    <location>
        <begin position="362"/>
        <end position="379"/>
    </location>
</feature>
<evidence type="ECO:0000256" key="5">
    <source>
        <dbReference type="ARBA" id="ARBA00023136"/>
    </source>
</evidence>
<dbReference type="PANTHER" id="PTHR30287">
    <property type="entry name" value="MEMBRANE COMPONENT OF PREDICTED ABC SUPERFAMILY METABOLITE UPTAKE TRANSPORTER"/>
    <property type="match status" value="1"/>
</dbReference>
<feature type="transmembrane region" description="Helical" evidence="6">
    <location>
        <begin position="721"/>
        <end position="742"/>
    </location>
</feature>
<reference evidence="8 9" key="1">
    <citation type="submission" date="2023-05" db="EMBL/GenBank/DDBJ databases">
        <title>Pseudodonghicola sp. nov.</title>
        <authorList>
            <person name="Huang J."/>
        </authorList>
    </citation>
    <scope>NUCLEOTIDE SEQUENCE [LARGE SCALE GENOMIC DNA]</scope>
    <source>
        <strain evidence="8 9">IC7</strain>
    </source>
</reference>
<feature type="transmembrane region" description="Helical" evidence="6">
    <location>
        <begin position="21"/>
        <end position="42"/>
    </location>
</feature>
<comment type="subcellular location">
    <subcellularLocation>
        <location evidence="1">Cell membrane</location>
        <topology evidence="1">Multi-pass membrane protein</topology>
    </subcellularLocation>
</comment>
<dbReference type="InterPro" id="IPR003838">
    <property type="entry name" value="ABC3_permease_C"/>
</dbReference>
<name>A0ABT7F536_9RHOB</name>
<dbReference type="EMBL" id="JASNJD010000016">
    <property type="protein sequence ID" value="MDK3019610.1"/>
    <property type="molecule type" value="Genomic_DNA"/>
</dbReference>
<evidence type="ECO:0000313" key="8">
    <source>
        <dbReference type="EMBL" id="MDK3019610.1"/>
    </source>
</evidence>
<feature type="transmembrane region" description="Helical" evidence="6">
    <location>
        <begin position="405"/>
        <end position="425"/>
    </location>
</feature>
<feature type="domain" description="ABC3 transporter permease C-terminal" evidence="7">
    <location>
        <begin position="268"/>
        <end position="380"/>
    </location>
</feature>
<feature type="domain" description="ABC3 transporter permease C-terminal" evidence="7">
    <location>
        <begin position="724"/>
        <end position="830"/>
    </location>
</feature>
<accession>A0ABT7F536</accession>
<dbReference type="RefSeq" id="WP_284482383.1">
    <property type="nucleotide sequence ID" value="NZ_JASNJD010000016.1"/>
</dbReference>
<evidence type="ECO:0000256" key="2">
    <source>
        <dbReference type="ARBA" id="ARBA00022475"/>
    </source>
</evidence>
<feature type="transmembrane region" description="Helical" evidence="6">
    <location>
        <begin position="804"/>
        <end position="828"/>
    </location>
</feature>
<dbReference type="Proteomes" id="UP001243757">
    <property type="component" value="Unassembled WGS sequence"/>
</dbReference>
<keyword evidence="2" id="KW-1003">Cell membrane</keyword>
<feature type="transmembrane region" description="Helical" evidence="6">
    <location>
        <begin position="261"/>
        <end position="288"/>
    </location>
</feature>
<keyword evidence="5 6" id="KW-0472">Membrane</keyword>
<proteinExistence type="predicted"/>
<keyword evidence="3 6" id="KW-0812">Transmembrane</keyword>
<sequence>MRALTLALRFARRELRGGVRGFGIFLACLTLGVAAIAAVGSVRAAIETGLAREGAALLGGDAEMEFTYRFASEAERAWMAETADRVSEIVDFRSMALVDHEGEAERALTQVKAVDTAYPLVGSVRLAPEMPLDQALAGQDGLPGGVMERVLSDRLGIAPGDRFRLGTQDFVLMATLFKEPDGAGAGFALGPRTLVATPALAQSGLLAPGTLYSTKYRLDLPPGSDLHQLAGAARHQFADTGMRWRDARNGAPGVKQFVDRLGAFLVLVGLSGLAVGGVGVSAAVRSYLAGKTAVIATLRTLGADRATIFLTYFLQIGVLALIGIGLGVTLGGLLPLLLGPLIGAELPVPAVFALYPRPLAEAALYGALTALIFTLWPLARTEEVRAATLLREALSGARLWPAPRYLIAIGAALALLITLAALFAGTWRLTLWTAGGIAVALLALALAAGLLRHLARRLGPLARGRPALRWALDAIGSRQEGARSVVLSLGLGLSVLSAVGQIDGNLRHAISGNLPEVAPSYFFVDIQKDQMPGFLARLQDDPGVHKVESAPMLRGVITRINGRPAREVAGDHWVVRGDRGITYAAAPGANTRITAGQWWPSDYAGAPQISFAAEEAAELGLQLGDQMTVNILGRDITATITSFREVDFSTAGMGFVLTMNPAALSGAPHSFIATVYADPEAEAAILRDLAGQFPNITAIRVRDAIDRVAEVLSGISAATRWGAGISLVTGFLVLIGAAAAGVGARTYEAAILKTLGAARLRILLSFALRSAILGGAAGLVALATGLGAAWAITQQVLDTDFTVIWPSALLVVAGGILATLLAGLLFAWRPLAARPAQTLRARE</sequence>
<protein>
    <submittedName>
        <fullName evidence="8">FtsX-like permease family protein</fullName>
    </submittedName>
</protein>
<evidence type="ECO:0000256" key="1">
    <source>
        <dbReference type="ARBA" id="ARBA00004651"/>
    </source>
</evidence>
<evidence type="ECO:0000256" key="3">
    <source>
        <dbReference type="ARBA" id="ARBA00022692"/>
    </source>
</evidence>
<comment type="caution">
    <text evidence="8">The sequence shown here is derived from an EMBL/GenBank/DDBJ whole genome shotgun (WGS) entry which is preliminary data.</text>
</comment>
<evidence type="ECO:0000256" key="6">
    <source>
        <dbReference type="SAM" id="Phobius"/>
    </source>
</evidence>
<evidence type="ECO:0000313" key="9">
    <source>
        <dbReference type="Proteomes" id="UP001243757"/>
    </source>
</evidence>
<gene>
    <name evidence="8" type="ORF">QO033_18160</name>
</gene>